<sequence>MQELIDRKVAKIAFDNHQHIIGLKSHITKSLLELAFFLKGNHDNKYYNALGYDHWSEYLGTPEIGLTRSWAFKLIKVYETWVIKYTIPVEQLQDVDVEKLYIATTLIKGEDYEERLEQARTLSRSDLREFTSGGYKKYKMIECPYCHEKFEIKKGEE</sequence>
<proteinExistence type="predicted"/>
<reference evidence="1" key="1">
    <citation type="journal article" date="2014" name="Front. Microbiol.">
        <title>High frequency of phylogenetically diverse reductive dehalogenase-homologous genes in deep subseafloor sedimentary metagenomes.</title>
        <authorList>
            <person name="Kawai M."/>
            <person name="Futagami T."/>
            <person name="Toyoda A."/>
            <person name="Takaki Y."/>
            <person name="Nishi S."/>
            <person name="Hori S."/>
            <person name="Arai W."/>
            <person name="Tsubouchi T."/>
            <person name="Morono Y."/>
            <person name="Uchiyama I."/>
            <person name="Ito T."/>
            <person name="Fujiyama A."/>
            <person name="Inagaki F."/>
            <person name="Takami H."/>
        </authorList>
    </citation>
    <scope>NUCLEOTIDE SEQUENCE</scope>
    <source>
        <strain evidence="1">Expedition CK06-06</strain>
    </source>
</reference>
<name>X0ZKW5_9ZZZZ</name>
<evidence type="ECO:0000313" key="1">
    <source>
        <dbReference type="EMBL" id="GAG58742.1"/>
    </source>
</evidence>
<dbReference type="EMBL" id="BART01003590">
    <property type="protein sequence ID" value="GAG58742.1"/>
    <property type="molecule type" value="Genomic_DNA"/>
</dbReference>
<accession>X0ZKW5</accession>
<gene>
    <name evidence="1" type="ORF">S01H4_09756</name>
</gene>
<dbReference type="AlphaFoldDB" id="X0ZKW5"/>
<comment type="caution">
    <text evidence="1">The sequence shown here is derived from an EMBL/GenBank/DDBJ whole genome shotgun (WGS) entry which is preliminary data.</text>
</comment>
<organism evidence="1">
    <name type="scientific">marine sediment metagenome</name>
    <dbReference type="NCBI Taxonomy" id="412755"/>
    <lineage>
        <taxon>unclassified sequences</taxon>
        <taxon>metagenomes</taxon>
        <taxon>ecological metagenomes</taxon>
    </lineage>
</organism>
<protein>
    <submittedName>
        <fullName evidence="1">Uncharacterized protein</fullName>
    </submittedName>
</protein>